<reference evidence="1" key="1">
    <citation type="submission" date="2023-03" db="EMBL/GenBank/DDBJ databases">
        <authorList>
            <person name="Shen W."/>
            <person name="Cai J."/>
        </authorList>
    </citation>
    <scope>NUCLEOTIDE SEQUENCE</scope>
    <source>
        <strain evidence="1">P69-2</strain>
    </source>
</reference>
<dbReference type="GO" id="GO:0000287">
    <property type="term" value="F:magnesium ion binding"/>
    <property type="evidence" value="ECO:0007669"/>
    <property type="project" value="TreeGrafter"/>
</dbReference>
<dbReference type="NCBIfam" id="TIGR00099">
    <property type="entry name" value="Cof-subfamily"/>
    <property type="match status" value="1"/>
</dbReference>
<proteinExistence type="predicted"/>
<dbReference type="Pfam" id="PF08282">
    <property type="entry name" value="Hydrolase_3"/>
    <property type="match status" value="1"/>
</dbReference>
<name>A0AAE4L419_9ENTE</name>
<dbReference type="InterPro" id="IPR023214">
    <property type="entry name" value="HAD_sf"/>
</dbReference>
<dbReference type="Proteomes" id="UP001180842">
    <property type="component" value="Unassembled WGS sequence"/>
</dbReference>
<accession>A0AAE4L419</accession>
<dbReference type="SUPFAM" id="SSF56784">
    <property type="entry name" value="HAD-like"/>
    <property type="match status" value="1"/>
</dbReference>
<dbReference type="RefSeq" id="WP_067624819.1">
    <property type="nucleotide sequence ID" value="NZ_BAAAXL010000012.1"/>
</dbReference>
<dbReference type="PROSITE" id="PS01228">
    <property type="entry name" value="COF_1"/>
    <property type="match status" value="1"/>
</dbReference>
<evidence type="ECO:0000313" key="1">
    <source>
        <dbReference type="EMBL" id="MDT2737389.1"/>
    </source>
</evidence>
<protein>
    <submittedName>
        <fullName evidence="1">Cof-type HAD-IIB family hydrolase</fullName>
    </submittedName>
</protein>
<dbReference type="SFLD" id="SFLDG01140">
    <property type="entry name" value="C2.B:_Phosphomannomutase_and_P"/>
    <property type="match status" value="1"/>
</dbReference>
<dbReference type="SFLD" id="SFLDG01144">
    <property type="entry name" value="C2.B.4:_PGP_Like"/>
    <property type="match status" value="1"/>
</dbReference>
<dbReference type="PANTHER" id="PTHR10000">
    <property type="entry name" value="PHOSPHOSERINE PHOSPHATASE"/>
    <property type="match status" value="1"/>
</dbReference>
<dbReference type="PANTHER" id="PTHR10000:SF55">
    <property type="entry name" value="5-AMINO-6-(5-PHOSPHO-D-RIBITYLAMINO)URACIL PHOSPHATASE YCSE"/>
    <property type="match status" value="1"/>
</dbReference>
<dbReference type="InterPro" id="IPR006379">
    <property type="entry name" value="HAD-SF_hydro_IIB"/>
</dbReference>
<keyword evidence="1" id="KW-0378">Hydrolase</keyword>
<sequence length="287" mass="31355">MIKLIASDMDGTLLNDQMSVSEATITAIRKAQAKGIEFITATGRGISHAKISLDEADIHVPMILLNGAQVVNAKRETLFTVPISAEKTFKIMDTLDDAGIYYEIFTADHVYSENHPMRIEFVSQHLLEKAPGMTKKMAIAASSEHLSLIPVTYVENIRQLLIDKKEEVLKVIAFDKTGPEKLKAVSEKLEQIGELALAASEVTNIEINHVDAQKGIALKHFAEQRGFTAEQVMAIGDNYNDVSMLTYAGTSFAMGNAAPGVKKIAKHITDTNEENGVATAIDRILSE</sequence>
<dbReference type="EMBL" id="JARQAI010000013">
    <property type="protein sequence ID" value="MDT2737389.1"/>
    <property type="molecule type" value="Genomic_DNA"/>
</dbReference>
<organism evidence="1 2">
    <name type="scientific">Enterococcus pseudoavium</name>
    <dbReference type="NCBI Taxonomy" id="44007"/>
    <lineage>
        <taxon>Bacteria</taxon>
        <taxon>Bacillati</taxon>
        <taxon>Bacillota</taxon>
        <taxon>Bacilli</taxon>
        <taxon>Lactobacillales</taxon>
        <taxon>Enterococcaceae</taxon>
        <taxon>Enterococcus</taxon>
    </lineage>
</organism>
<dbReference type="Gene3D" id="3.40.50.1000">
    <property type="entry name" value="HAD superfamily/HAD-like"/>
    <property type="match status" value="1"/>
</dbReference>
<comment type="caution">
    <text evidence="1">The sequence shown here is derived from an EMBL/GenBank/DDBJ whole genome shotgun (WGS) entry which is preliminary data.</text>
</comment>
<dbReference type="Gene3D" id="3.30.1240.10">
    <property type="match status" value="1"/>
</dbReference>
<dbReference type="GO" id="GO:0005829">
    <property type="term" value="C:cytosol"/>
    <property type="evidence" value="ECO:0007669"/>
    <property type="project" value="TreeGrafter"/>
</dbReference>
<evidence type="ECO:0000313" key="2">
    <source>
        <dbReference type="Proteomes" id="UP001180842"/>
    </source>
</evidence>
<dbReference type="SFLD" id="SFLDS00003">
    <property type="entry name" value="Haloacid_Dehalogenase"/>
    <property type="match status" value="1"/>
</dbReference>
<dbReference type="NCBIfam" id="TIGR01484">
    <property type="entry name" value="HAD-SF-IIB"/>
    <property type="match status" value="1"/>
</dbReference>
<dbReference type="InterPro" id="IPR000150">
    <property type="entry name" value="Cof"/>
</dbReference>
<dbReference type="CDD" id="cd07516">
    <property type="entry name" value="HAD_Pase"/>
    <property type="match status" value="1"/>
</dbReference>
<dbReference type="AlphaFoldDB" id="A0AAE4L419"/>
<dbReference type="GO" id="GO:0016791">
    <property type="term" value="F:phosphatase activity"/>
    <property type="evidence" value="ECO:0007669"/>
    <property type="project" value="UniProtKB-ARBA"/>
</dbReference>
<dbReference type="InterPro" id="IPR036412">
    <property type="entry name" value="HAD-like_sf"/>
</dbReference>
<gene>
    <name evidence="1" type="ORF">P7H00_09640</name>
</gene>
<dbReference type="PROSITE" id="PS01229">
    <property type="entry name" value="COF_2"/>
    <property type="match status" value="1"/>
</dbReference>